<comment type="caution">
    <text evidence="4">The sequence shown here is derived from an EMBL/GenBank/DDBJ whole genome shotgun (WGS) entry which is preliminary data.</text>
</comment>
<keyword evidence="1" id="KW-0677">Repeat</keyword>
<dbReference type="PROSITE" id="PS50088">
    <property type="entry name" value="ANK_REPEAT"/>
    <property type="match status" value="2"/>
</dbReference>
<name>A0AAJ0CMS8_9HYPO</name>
<evidence type="ECO:0000256" key="2">
    <source>
        <dbReference type="ARBA" id="ARBA00023043"/>
    </source>
</evidence>
<proteinExistence type="predicted"/>
<keyword evidence="2 3" id="KW-0040">ANK repeat</keyword>
<evidence type="ECO:0000313" key="5">
    <source>
        <dbReference type="Proteomes" id="UP001251528"/>
    </source>
</evidence>
<dbReference type="PROSITE" id="PS50297">
    <property type="entry name" value="ANK_REP_REGION"/>
    <property type="match status" value="2"/>
</dbReference>
<evidence type="ECO:0008006" key="6">
    <source>
        <dbReference type="Google" id="ProtNLM"/>
    </source>
</evidence>
<sequence>MNSPTVTKVLLDQGAELELLGDCGRTAIMHFFLGGFISRPISILKSSLLAGADSRASDISGTTVLGHRARLVTETEMANLYPGSNSYNKAFHELVTFGALSQRDVLVEELRALDVPLVVASRLGNAQLCWALLDTGVDPDKHGIVVDSPLGNNCGSVSSELESLAWNPLLIALKANAYVTAAIISAYGADVDFQTPGRKRTKYSKYNSMKCGVTPLHLAVGSDRSDNWYGSIVSLRSDVHYAGYAFSAAGHQNHMGLERSLDARKYYKRRDYNRTNNAETEMEESDPEYEVQRFVYQNDSTGADKVPFDTLFESTFSPKDPCHPLLEDIINKNQRQGSRQVVFVKYILETGKSVNVTSQQGVTPLALAVKQGRLDLTEILLEKGADPNIADRYGCAPLMLAAQRGRQDIVKALLEYGAHPDTQLEGPDPDRCSCGTFMAELFTFHHCDAPVTP</sequence>
<dbReference type="SMART" id="SM00248">
    <property type="entry name" value="ANK"/>
    <property type="match status" value="4"/>
</dbReference>
<dbReference type="InterPro" id="IPR002110">
    <property type="entry name" value="Ankyrin_rpt"/>
</dbReference>
<dbReference type="PANTHER" id="PTHR24123:SF33">
    <property type="entry name" value="PROTEIN HOS4"/>
    <property type="match status" value="1"/>
</dbReference>
<organism evidence="4 5">
    <name type="scientific">Conoideocrella luteorostrata</name>
    <dbReference type="NCBI Taxonomy" id="1105319"/>
    <lineage>
        <taxon>Eukaryota</taxon>
        <taxon>Fungi</taxon>
        <taxon>Dikarya</taxon>
        <taxon>Ascomycota</taxon>
        <taxon>Pezizomycotina</taxon>
        <taxon>Sordariomycetes</taxon>
        <taxon>Hypocreomycetidae</taxon>
        <taxon>Hypocreales</taxon>
        <taxon>Clavicipitaceae</taxon>
        <taxon>Conoideocrella</taxon>
    </lineage>
</organism>
<feature type="repeat" description="ANK" evidence="3">
    <location>
        <begin position="360"/>
        <end position="392"/>
    </location>
</feature>
<feature type="repeat" description="ANK" evidence="3">
    <location>
        <begin position="393"/>
        <end position="425"/>
    </location>
</feature>
<dbReference type="InterPro" id="IPR051165">
    <property type="entry name" value="Multifunctional_ANK_Repeat"/>
</dbReference>
<keyword evidence="5" id="KW-1185">Reference proteome</keyword>
<gene>
    <name evidence="4" type="ORF">QQS21_008689</name>
</gene>
<dbReference type="Pfam" id="PF12796">
    <property type="entry name" value="Ank_2"/>
    <property type="match status" value="1"/>
</dbReference>
<evidence type="ECO:0000256" key="3">
    <source>
        <dbReference type="PROSITE-ProRule" id="PRU00023"/>
    </source>
</evidence>
<reference evidence="4" key="1">
    <citation type="submission" date="2023-06" db="EMBL/GenBank/DDBJ databases">
        <title>Conoideocrella luteorostrata (Hypocreales: Clavicipitaceae), a potential biocontrol fungus for elongate hemlock scale in United States Christmas tree production areas.</title>
        <authorList>
            <person name="Barrett H."/>
            <person name="Lovett B."/>
            <person name="Macias A.M."/>
            <person name="Stajich J.E."/>
            <person name="Kasson M.T."/>
        </authorList>
    </citation>
    <scope>NUCLEOTIDE SEQUENCE</scope>
    <source>
        <strain evidence="4">ARSEF 14590</strain>
    </source>
</reference>
<dbReference type="PANTHER" id="PTHR24123">
    <property type="entry name" value="ANKYRIN REPEAT-CONTAINING"/>
    <property type="match status" value="1"/>
</dbReference>
<dbReference type="Proteomes" id="UP001251528">
    <property type="component" value="Unassembled WGS sequence"/>
</dbReference>
<evidence type="ECO:0000256" key="1">
    <source>
        <dbReference type="ARBA" id="ARBA00022737"/>
    </source>
</evidence>
<accession>A0AAJ0CMS8</accession>
<dbReference type="EMBL" id="JASWJB010000204">
    <property type="protein sequence ID" value="KAK2593601.1"/>
    <property type="molecule type" value="Genomic_DNA"/>
</dbReference>
<dbReference type="InterPro" id="IPR036770">
    <property type="entry name" value="Ankyrin_rpt-contain_sf"/>
</dbReference>
<protein>
    <recommendedName>
        <fullName evidence="6">Ankyrin</fullName>
    </recommendedName>
</protein>
<dbReference type="Gene3D" id="1.25.40.20">
    <property type="entry name" value="Ankyrin repeat-containing domain"/>
    <property type="match status" value="2"/>
</dbReference>
<dbReference type="SUPFAM" id="SSF48403">
    <property type="entry name" value="Ankyrin repeat"/>
    <property type="match status" value="2"/>
</dbReference>
<evidence type="ECO:0000313" key="4">
    <source>
        <dbReference type="EMBL" id="KAK2593601.1"/>
    </source>
</evidence>
<dbReference type="AlphaFoldDB" id="A0AAJ0CMS8"/>